<dbReference type="KEGG" id="tbw:NCTC13354_00236"/>
<dbReference type="AlphaFoldDB" id="A0A3S4VES0"/>
<dbReference type="PANTHER" id="PTHR30283:SF4">
    <property type="entry name" value="PEROXIDE STRESS RESISTANCE PROTEIN YAAA"/>
    <property type="match status" value="1"/>
</dbReference>
<protein>
    <submittedName>
        <fullName evidence="1">Protein of uncharacterized function (DUF328)</fullName>
    </submittedName>
</protein>
<name>A0A3S4VES0_9ACTO</name>
<dbReference type="InterPro" id="IPR005583">
    <property type="entry name" value="YaaA"/>
</dbReference>
<dbReference type="RefSeq" id="WP_164712278.1">
    <property type="nucleotide sequence ID" value="NZ_LR134476.1"/>
</dbReference>
<dbReference type="Proteomes" id="UP000269542">
    <property type="component" value="Chromosome"/>
</dbReference>
<dbReference type="PANTHER" id="PTHR30283">
    <property type="entry name" value="PEROXIDE STRESS RESPONSE PROTEIN YAAA"/>
    <property type="match status" value="1"/>
</dbReference>
<evidence type="ECO:0000313" key="2">
    <source>
        <dbReference type="Proteomes" id="UP000269542"/>
    </source>
</evidence>
<evidence type="ECO:0000313" key="1">
    <source>
        <dbReference type="EMBL" id="VEI12551.1"/>
    </source>
</evidence>
<reference evidence="1 2" key="1">
    <citation type="submission" date="2018-12" db="EMBL/GenBank/DDBJ databases">
        <authorList>
            <consortium name="Pathogen Informatics"/>
        </authorList>
    </citation>
    <scope>NUCLEOTIDE SEQUENCE [LARGE SCALE GENOMIC DNA]</scope>
    <source>
        <strain evidence="1 2">NCTC13354</strain>
    </source>
</reference>
<proteinExistence type="predicted"/>
<organism evidence="1 2">
    <name type="scientific">Trueperella bialowiezensis</name>
    <dbReference type="NCBI Taxonomy" id="312285"/>
    <lineage>
        <taxon>Bacteria</taxon>
        <taxon>Bacillati</taxon>
        <taxon>Actinomycetota</taxon>
        <taxon>Actinomycetes</taxon>
        <taxon>Actinomycetales</taxon>
        <taxon>Actinomycetaceae</taxon>
        <taxon>Trueperella</taxon>
    </lineage>
</organism>
<dbReference type="EMBL" id="LR134476">
    <property type="protein sequence ID" value="VEI12551.1"/>
    <property type="molecule type" value="Genomic_DNA"/>
</dbReference>
<dbReference type="GO" id="GO:0033194">
    <property type="term" value="P:response to hydroperoxide"/>
    <property type="evidence" value="ECO:0007669"/>
    <property type="project" value="TreeGrafter"/>
</dbReference>
<dbReference type="GO" id="GO:0005829">
    <property type="term" value="C:cytosol"/>
    <property type="evidence" value="ECO:0007669"/>
    <property type="project" value="TreeGrafter"/>
</dbReference>
<sequence length="258" mass="27717">MLILLPPSAGKTSPPDGPALDLDTLAAPEHNPLREQIIGELQQVSASPQALKVLGVGPSIEPEVRAQIDFYELPCAPAHEIYTGVLFDAAQFGKLSASELARADDVVRIFSAVFGYTRPSDLIPNYRLSMNTALPNLGKVGTAWKKELRGTGAQHNGLVVDCRSAEYQVWFPPSDADYVVVGAARIKNEKRSVVSHMAKHYRGLLAGALVREPNPPADAGELAEFAHSLIDSGEITGVELSPAEGRKPARLTLVEHVD</sequence>
<dbReference type="Pfam" id="PF03883">
    <property type="entry name" value="H2O2_YaaD"/>
    <property type="match status" value="1"/>
</dbReference>
<keyword evidence="2" id="KW-1185">Reference proteome</keyword>
<accession>A0A3S4VES0</accession>
<gene>
    <name evidence="1" type="primary">yaaA</name>
    <name evidence="1" type="ORF">NCTC13354_00236</name>
</gene>